<comment type="caution">
    <text evidence="3">The sequence shown here is derived from an EMBL/GenBank/DDBJ whole genome shotgun (WGS) entry which is preliminary data.</text>
</comment>
<feature type="domain" description="Solute-binding protein family 3/N-terminal" evidence="2">
    <location>
        <begin position="29"/>
        <end position="253"/>
    </location>
</feature>
<dbReference type="NCBIfam" id="TIGR02285">
    <property type="entry name" value="TIGR02285 family protein"/>
    <property type="match status" value="1"/>
</dbReference>
<keyword evidence="1" id="KW-0732">Signal</keyword>
<dbReference type="SUPFAM" id="SSF53850">
    <property type="entry name" value="Periplasmic binding protein-like II"/>
    <property type="match status" value="1"/>
</dbReference>
<dbReference type="EMBL" id="JBHLXP010000001">
    <property type="protein sequence ID" value="MFC0047044.1"/>
    <property type="molecule type" value="Genomic_DNA"/>
</dbReference>
<dbReference type="RefSeq" id="WP_377239911.1">
    <property type="nucleotide sequence ID" value="NZ_JBHLXP010000001.1"/>
</dbReference>
<dbReference type="InterPro" id="IPR001638">
    <property type="entry name" value="Solute-binding_3/MltF_N"/>
</dbReference>
<proteinExistence type="predicted"/>
<gene>
    <name evidence="3" type="ORF">ACFFJP_01925</name>
</gene>
<evidence type="ECO:0000256" key="1">
    <source>
        <dbReference type="SAM" id="SignalP"/>
    </source>
</evidence>
<dbReference type="Gene3D" id="3.40.190.10">
    <property type="entry name" value="Periplasmic binding protein-like II"/>
    <property type="match status" value="2"/>
</dbReference>
<sequence length="286" mass="32987">MFRFGVWLFGSFACVQSALADTMDWFIRDWPPVNILQGPQQGQGAYDVMLQRLMLALPQYQHQLHVSTLTMRQQMMQQEKSHCLFGLLKTPQRQTFLQFSEPVAVIPNLQLVARADHPMWQQIQQRRTVDLTWLFGQSWRGMVEEHRTYPSPIAEHLTEFVQVSATETNLVQMLKANRADYVLEYADRMHYLAQNSDGLKLRALPLQGLPAVTEVYVACSISEQAKAQIKAVNQALQQLRFDPQYRAALLDWLTPESRHLIKNYMAQSPMFSNVSQVAPADRPRAR</sequence>
<name>A0ABV6B844_9GAMM</name>
<protein>
    <submittedName>
        <fullName evidence="3">TIGR02285 family protein</fullName>
    </submittedName>
</protein>
<evidence type="ECO:0000313" key="3">
    <source>
        <dbReference type="EMBL" id="MFC0047044.1"/>
    </source>
</evidence>
<reference evidence="3 4" key="1">
    <citation type="submission" date="2024-09" db="EMBL/GenBank/DDBJ databases">
        <authorList>
            <person name="Sun Q."/>
            <person name="Mori K."/>
        </authorList>
    </citation>
    <scope>NUCLEOTIDE SEQUENCE [LARGE SCALE GENOMIC DNA]</scope>
    <source>
        <strain evidence="3 4">KCTC 23315</strain>
    </source>
</reference>
<evidence type="ECO:0000259" key="2">
    <source>
        <dbReference type="Pfam" id="PF00497"/>
    </source>
</evidence>
<evidence type="ECO:0000313" key="4">
    <source>
        <dbReference type="Proteomes" id="UP001589813"/>
    </source>
</evidence>
<accession>A0ABV6B844</accession>
<dbReference type="Proteomes" id="UP001589813">
    <property type="component" value="Unassembled WGS sequence"/>
</dbReference>
<keyword evidence="4" id="KW-1185">Reference proteome</keyword>
<feature type="chain" id="PRO_5046279328" evidence="1">
    <location>
        <begin position="21"/>
        <end position="286"/>
    </location>
</feature>
<organism evidence="3 4">
    <name type="scientific">Rheinheimera tilapiae</name>
    <dbReference type="NCBI Taxonomy" id="875043"/>
    <lineage>
        <taxon>Bacteria</taxon>
        <taxon>Pseudomonadati</taxon>
        <taxon>Pseudomonadota</taxon>
        <taxon>Gammaproteobacteria</taxon>
        <taxon>Chromatiales</taxon>
        <taxon>Chromatiaceae</taxon>
        <taxon>Rheinheimera</taxon>
    </lineage>
</organism>
<dbReference type="Pfam" id="PF00497">
    <property type="entry name" value="SBP_bac_3"/>
    <property type="match status" value="1"/>
</dbReference>
<dbReference type="InterPro" id="IPR011972">
    <property type="entry name" value="CHP02285"/>
</dbReference>
<feature type="signal peptide" evidence="1">
    <location>
        <begin position="1"/>
        <end position="20"/>
    </location>
</feature>